<dbReference type="InterPro" id="IPR003583">
    <property type="entry name" value="Hlx-hairpin-Hlx_DNA-bd_motif"/>
</dbReference>
<dbReference type="Gene3D" id="1.10.150.280">
    <property type="entry name" value="AF1531-like domain"/>
    <property type="match status" value="1"/>
</dbReference>
<dbReference type="OrthoDB" id="7510573at2"/>
<accession>K6XGR3</accession>
<dbReference type="InterPro" id="IPR004509">
    <property type="entry name" value="Competence_ComEA_HhH"/>
</dbReference>
<dbReference type="Proteomes" id="UP000006327">
    <property type="component" value="Unassembled WGS sequence"/>
</dbReference>
<dbReference type="AlphaFoldDB" id="K6XGR3"/>
<dbReference type="GO" id="GO:0006281">
    <property type="term" value="P:DNA repair"/>
    <property type="evidence" value="ECO:0007669"/>
    <property type="project" value="InterPro"/>
</dbReference>
<evidence type="ECO:0000256" key="1">
    <source>
        <dbReference type="SAM" id="SignalP"/>
    </source>
</evidence>
<evidence type="ECO:0000313" key="4">
    <source>
        <dbReference type="Proteomes" id="UP000006327"/>
    </source>
</evidence>
<reference evidence="3 4" key="1">
    <citation type="journal article" date="2017" name="Antonie Van Leeuwenhoek">
        <title>Rhizobium rhizosphaerae sp. nov., a novel species isolated from rice rhizosphere.</title>
        <authorList>
            <person name="Zhao J.J."/>
            <person name="Zhang J."/>
            <person name="Zhang R.J."/>
            <person name="Zhang C.W."/>
            <person name="Yin H.Q."/>
            <person name="Zhang X.X."/>
        </authorList>
    </citation>
    <scope>NUCLEOTIDE SEQUENCE [LARGE SCALE GENOMIC DNA]</scope>
    <source>
        <strain evidence="3 4">BSs20135</strain>
    </source>
</reference>
<feature type="chain" id="PRO_5003900305" evidence="1">
    <location>
        <begin position="25"/>
        <end position="100"/>
    </location>
</feature>
<dbReference type="NCBIfam" id="TIGR00426">
    <property type="entry name" value="competence protein ComEA helix-hairpin-helix repeat region"/>
    <property type="match status" value="1"/>
</dbReference>
<sequence length="100" mass="10863">MKKLIFVLLLSSVFLTTSSSLAFADTAKTKMSQKQMTQVDLNTATLEQLVTLPGVGKKKAAAIIEYRTKNGKFKSVDELVNVKGVGKKMLAKLKGQVKTS</sequence>
<dbReference type="PANTHER" id="PTHR21180">
    <property type="entry name" value="ENDONUCLEASE/EXONUCLEASE/PHOSPHATASE FAMILY DOMAIN-CONTAINING PROTEIN 1"/>
    <property type="match status" value="1"/>
</dbReference>
<feature type="domain" description="Helix-hairpin-helix DNA-binding motif class 1" evidence="2">
    <location>
        <begin position="47"/>
        <end position="66"/>
    </location>
</feature>
<dbReference type="STRING" id="493475.GARC_2844"/>
<feature type="signal peptide" evidence="1">
    <location>
        <begin position="1"/>
        <end position="24"/>
    </location>
</feature>
<evidence type="ECO:0000259" key="2">
    <source>
        <dbReference type="SMART" id="SM00278"/>
    </source>
</evidence>
<dbReference type="RefSeq" id="WP_007621080.1">
    <property type="nucleotide sequence ID" value="NZ_BAEO01000040.1"/>
</dbReference>
<feature type="domain" description="Helix-hairpin-helix DNA-binding motif class 1" evidence="2">
    <location>
        <begin position="77"/>
        <end position="96"/>
    </location>
</feature>
<keyword evidence="4" id="KW-1185">Reference proteome</keyword>
<proteinExistence type="predicted"/>
<evidence type="ECO:0000313" key="3">
    <source>
        <dbReference type="EMBL" id="GAC19809.1"/>
    </source>
</evidence>
<dbReference type="SUPFAM" id="SSF47781">
    <property type="entry name" value="RuvA domain 2-like"/>
    <property type="match status" value="1"/>
</dbReference>
<dbReference type="InterPro" id="IPR051675">
    <property type="entry name" value="Endo/Exo/Phosphatase_dom_1"/>
</dbReference>
<organism evidence="3 4">
    <name type="scientific">Paraglaciecola arctica BSs20135</name>
    <dbReference type="NCBI Taxonomy" id="493475"/>
    <lineage>
        <taxon>Bacteria</taxon>
        <taxon>Pseudomonadati</taxon>
        <taxon>Pseudomonadota</taxon>
        <taxon>Gammaproteobacteria</taxon>
        <taxon>Alteromonadales</taxon>
        <taxon>Alteromonadaceae</taxon>
        <taxon>Paraglaciecola</taxon>
    </lineage>
</organism>
<dbReference type="Pfam" id="PF12836">
    <property type="entry name" value="HHH_3"/>
    <property type="match status" value="1"/>
</dbReference>
<comment type="caution">
    <text evidence="3">The sequence shown here is derived from an EMBL/GenBank/DDBJ whole genome shotgun (WGS) entry which is preliminary data.</text>
</comment>
<protein>
    <submittedName>
        <fullName evidence="3">Competence protein ComEA</fullName>
    </submittedName>
</protein>
<dbReference type="GO" id="GO:0015627">
    <property type="term" value="C:type II protein secretion system complex"/>
    <property type="evidence" value="ECO:0007669"/>
    <property type="project" value="TreeGrafter"/>
</dbReference>
<dbReference type="EMBL" id="BAEO01000040">
    <property type="protein sequence ID" value="GAC19809.1"/>
    <property type="molecule type" value="Genomic_DNA"/>
</dbReference>
<dbReference type="GO" id="GO:0003677">
    <property type="term" value="F:DNA binding"/>
    <property type="evidence" value="ECO:0007669"/>
    <property type="project" value="InterPro"/>
</dbReference>
<gene>
    <name evidence="3" type="ORF">GARC_2844</name>
</gene>
<dbReference type="eggNOG" id="COG1555">
    <property type="taxonomic scope" value="Bacteria"/>
</dbReference>
<dbReference type="PANTHER" id="PTHR21180:SF32">
    <property type="entry name" value="ENDONUCLEASE_EXONUCLEASE_PHOSPHATASE FAMILY DOMAIN-CONTAINING PROTEIN 1"/>
    <property type="match status" value="1"/>
</dbReference>
<keyword evidence="1" id="KW-0732">Signal</keyword>
<dbReference type="InterPro" id="IPR010994">
    <property type="entry name" value="RuvA_2-like"/>
</dbReference>
<dbReference type="GO" id="GO:0015628">
    <property type="term" value="P:protein secretion by the type II secretion system"/>
    <property type="evidence" value="ECO:0007669"/>
    <property type="project" value="TreeGrafter"/>
</dbReference>
<dbReference type="SMART" id="SM00278">
    <property type="entry name" value="HhH1"/>
    <property type="match status" value="2"/>
</dbReference>
<name>K6XGR3_9ALTE</name>